<dbReference type="GO" id="GO:0016791">
    <property type="term" value="F:phosphatase activity"/>
    <property type="evidence" value="ECO:0007669"/>
    <property type="project" value="TreeGrafter"/>
</dbReference>
<evidence type="ECO:0000313" key="1">
    <source>
        <dbReference type="EMBL" id="KAG7379086.1"/>
    </source>
</evidence>
<organism evidence="1 2">
    <name type="scientific">Phytophthora pseudosyringae</name>
    <dbReference type="NCBI Taxonomy" id="221518"/>
    <lineage>
        <taxon>Eukaryota</taxon>
        <taxon>Sar</taxon>
        <taxon>Stramenopiles</taxon>
        <taxon>Oomycota</taxon>
        <taxon>Peronosporomycetes</taxon>
        <taxon>Peronosporales</taxon>
        <taxon>Peronosporaceae</taxon>
        <taxon>Phytophthora</taxon>
    </lineage>
</organism>
<comment type="caution">
    <text evidence="1">The sequence shown here is derived from an EMBL/GenBank/DDBJ whole genome shotgun (WGS) entry which is preliminary data.</text>
</comment>
<dbReference type="EMBL" id="JAGDFM010000374">
    <property type="protein sequence ID" value="KAG7379086.1"/>
    <property type="molecule type" value="Genomic_DNA"/>
</dbReference>
<dbReference type="Proteomes" id="UP000694044">
    <property type="component" value="Unassembled WGS sequence"/>
</dbReference>
<dbReference type="PANTHER" id="PTHR48100">
    <property type="entry name" value="BROAD-SPECIFICITY PHOSPHATASE YOR283W-RELATED"/>
    <property type="match status" value="1"/>
</dbReference>
<dbReference type="SMART" id="SM00855">
    <property type="entry name" value="PGAM"/>
    <property type="match status" value="1"/>
</dbReference>
<dbReference type="PANTHER" id="PTHR48100:SF1">
    <property type="entry name" value="HISTIDINE PHOSPHATASE FAMILY PROTEIN-RELATED"/>
    <property type="match status" value="1"/>
</dbReference>
<reference evidence="1" key="1">
    <citation type="submission" date="2021-02" db="EMBL/GenBank/DDBJ databases">
        <authorList>
            <person name="Palmer J.M."/>
        </authorList>
    </citation>
    <scope>NUCLEOTIDE SEQUENCE</scope>
    <source>
        <strain evidence="1">SCRP734</strain>
    </source>
</reference>
<protein>
    <recommendedName>
        <fullName evidence="3">Phosphoglycerate mutase family</fullName>
    </recommendedName>
</protein>
<dbReference type="InterPro" id="IPR013078">
    <property type="entry name" value="His_Pase_superF_clade-1"/>
</dbReference>
<keyword evidence="2" id="KW-1185">Reference proteome</keyword>
<dbReference type="CDD" id="cd07067">
    <property type="entry name" value="HP_PGM_like"/>
    <property type="match status" value="1"/>
</dbReference>
<proteinExistence type="predicted"/>
<accession>A0A8T1VDQ6</accession>
<sequence>MPPETAERARAAATTAAAAPTSVRAVEEFFVPKTPVHSSETVSLFKRFQLEPPSWDAFQRKIAQLEKPEAGGASASRRIKVVYFVRHAEGIHNAAANQFGTERWESELAFQDKYLDADLTPFGVSDAQSKGRASVKAELDKGMPPIERVVVSPLSRAIQTANNFFTKDQVPDAPFVCIESCREILGCHTCDKRRSVSELKRKFADVDFSSIQDESDMLWTPTHRETDEEMQARAKEFLLELFRDVPERNVAVVTHSGFMESVCAVVLGIRIHPANCEVIPLVLEAV</sequence>
<dbReference type="InterPro" id="IPR050275">
    <property type="entry name" value="PGM_Phosphatase"/>
</dbReference>
<dbReference type="GO" id="GO:0005737">
    <property type="term" value="C:cytoplasm"/>
    <property type="evidence" value="ECO:0007669"/>
    <property type="project" value="TreeGrafter"/>
</dbReference>
<name>A0A8T1VDQ6_9STRA</name>
<evidence type="ECO:0000313" key="2">
    <source>
        <dbReference type="Proteomes" id="UP000694044"/>
    </source>
</evidence>
<dbReference type="Pfam" id="PF00300">
    <property type="entry name" value="His_Phos_1"/>
    <property type="match status" value="1"/>
</dbReference>
<dbReference type="OrthoDB" id="496981at2759"/>
<dbReference type="AlphaFoldDB" id="A0A8T1VDQ6"/>
<evidence type="ECO:0008006" key="3">
    <source>
        <dbReference type="Google" id="ProtNLM"/>
    </source>
</evidence>
<gene>
    <name evidence="1" type="ORF">PHYPSEUDO_009094</name>
</gene>